<evidence type="ECO:0000256" key="4">
    <source>
        <dbReference type="ARBA" id="ARBA00010617"/>
    </source>
</evidence>
<keyword evidence="11" id="KW-0503">Monooxygenase</keyword>
<gene>
    <name evidence="17" type="ORF">BDV25DRAFT_137183</name>
</gene>
<keyword evidence="7 15" id="KW-0479">Metal-binding</keyword>
<dbReference type="EMBL" id="ML742043">
    <property type="protein sequence ID" value="KAE8153110.1"/>
    <property type="molecule type" value="Genomic_DNA"/>
</dbReference>
<comment type="subcellular location">
    <subcellularLocation>
        <location evidence="2">Membrane</location>
        <topology evidence="2">Single-pass membrane protein</topology>
    </subcellularLocation>
</comment>
<evidence type="ECO:0000256" key="2">
    <source>
        <dbReference type="ARBA" id="ARBA00004167"/>
    </source>
</evidence>
<comment type="catalytic activity">
    <reaction evidence="13">
        <text>7-methylmellein + 3 reduced [NADPH--hemoprotein reductase] + 3 O2 = 7-carboxymellein + 3 oxidized [NADPH--hemoprotein reductase] + 4 H2O + 4 H(+)</text>
        <dbReference type="Rhea" id="RHEA:72771"/>
        <dbReference type="Rhea" id="RHEA-COMP:11964"/>
        <dbReference type="Rhea" id="RHEA-COMP:11965"/>
        <dbReference type="ChEBI" id="CHEBI:15377"/>
        <dbReference type="ChEBI" id="CHEBI:15378"/>
        <dbReference type="ChEBI" id="CHEBI:15379"/>
        <dbReference type="ChEBI" id="CHEBI:57618"/>
        <dbReference type="ChEBI" id="CHEBI:58210"/>
        <dbReference type="ChEBI" id="CHEBI:192524"/>
        <dbReference type="ChEBI" id="CHEBI:192525"/>
    </reaction>
    <physiologicalReaction direction="left-to-right" evidence="13">
        <dbReference type="Rhea" id="RHEA:72772"/>
    </physiologicalReaction>
</comment>
<dbReference type="Pfam" id="PF00067">
    <property type="entry name" value="p450"/>
    <property type="match status" value="1"/>
</dbReference>
<evidence type="ECO:0000256" key="14">
    <source>
        <dbReference type="ARBA" id="ARBA00069646"/>
    </source>
</evidence>
<evidence type="ECO:0000256" key="11">
    <source>
        <dbReference type="ARBA" id="ARBA00023033"/>
    </source>
</evidence>
<comment type="similarity">
    <text evidence="4">Belongs to the cytochrome P450 family.</text>
</comment>
<comment type="pathway">
    <text evidence="3">Mycotoxin biosynthesis.</text>
</comment>
<evidence type="ECO:0000256" key="6">
    <source>
        <dbReference type="ARBA" id="ARBA00022692"/>
    </source>
</evidence>
<dbReference type="GO" id="GO:0005506">
    <property type="term" value="F:iron ion binding"/>
    <property type="evidence" value="ECO:0007669"/>
    <property type="project" value="InterPro"/>
</dbReference>
<keyword evidence="10 15" id="KW-0408">Iron</keyword>
<comment type="cofactor">
    <cofactor evidence="1 15">
        <name>heme</name>
        <dbReference type="ChEBI" id="CHEBI:30413"/>
    </cofactor>
</comment>
<protein>
    <recommendedName>
        <fullName evidence="14">Cytochrome P450 monooxygenase otaC</fullName>
    </recommendedName>
</protein>
<keyword evidence="5 15" id="KW-0349">Heme</keyword>
<dbReference type="SUPFAM" id="SSF48264">
    <property type="entry name" value="Cytochrome P450"/>
    <property type="match status" value="1"/>
</dbReference>
<dbReference type="InterPro" id="IPR001128">
    <property type="entry name" value="Cyt_P450"/>
</dbReference>
<evidence type="ECO:0000256" key="15">
    <source>
        <dbReference type="PIRSR" id="PIRSR602401-1"/>
    </source>
</evidence>
<dbReference type="Proteomes" id="UP000325780">
    <property type="component" value="Unassembled WGS sequence"/>
</dbReference>
<dbReference type="InterPro" id="IPR036396">
    <property type="entry name" value="Cyt_P450_sf"/>
</dbReference>
<dbReference type="CDD" id="cd11062">
    <property type="entry name" value="CYP58-like"/>
    <property type="match status" value="1"/>
</dbReference>
<keyword evidence="6 16" id="KW-0812">Transmembrane</keyword>
<dbReference type="GO" id="GO:0016705">
    <property type="term" value="F:oxidoreductase activity, acting on paired donors, with incorporation or reduction of molecular oxygen"/>
    <property type="evidence" value="ECO:0007669"/>
    <property type="project" value="InterPro"/>
</dbReference>
<evidence type="ECO:0000313" key="18">
    <source>
        <dbReference type="Proteomes" id="UP000325780"/>
    </source>
</evidence>
<dbReference type="PANTHER" id="PTHR24305:SF157">
    <property type="entry name" value="N-ACETYLTRYPTOPHAN 6-HYDROXYLASE IVOC-RELATED"/>
    <property type="match status" value="1"/>
</dbReference>
<dbReference type="GO" id="GO:0004497">
    <property type="term" value="F:monooxygenase activity"/>
    <property type="evidence" value="ECO:0007669"/>
    <property type="project" value="UniProtKB-KW"/>
</dbReference>
<evidence type="ECO:0000256" key="10">
    <source>
        <dbReference type="ARBA" id="ARBA00023004"/>
    </source>
</evidence>
<keyword evidence="9" id="KW-0560">Oxidoreductase</keyword>
<dbReference type="PRINTS" id="PR00463">
    <property type="entry name" value="EP450I"/>
</dbReference>
<evidence type="ECO:0000256" key="9">
    <source>
        <dbReference type="ARBA" id="ARBA00023002"/>
    </source>
</evidence>
<evidence type="ECO:0000256" key="13">
    <source>
        <dbReference type="ARBA" id="ARBA00051517"/>
    </source>
</evidence>
<evidence type="ECO:0000256" key="5">
    <source>
        <dbReference type="ARBA" id="ARBA00022617"/>
    </source>
</evidence>
<dbReference type="InterPro" id="IPR050121">
    <property type="entry name" value="Cytochrome_P450_monoxygenase"/>
</dbReference>
<dbReference type="GO" id="GO:0020037">
    <property type="term" value="F:heme binding"/>
    <property type="evidence" value="ECO:0007669"/>
    <property type="project" value="InterPro"/>
</dbReference>
<evidence type="ECO:0000256" key="8">
    <source>
        <dbReference type="ARBA" id="ARBA00022989"/>
    </source>
</evidence>
<keyword evidence="18" id="KW-1185">Reference proteome</keyword>
<evidence type="ECO:0000256" key="3">
    <source>
        <dbReference type="ARBA" id="ARBA00004685"/>
    </source>
</evidence>
<keyword evidence="12 16" id="KW-0472">Membrane</keyword>
<evidence type="ECO:0000256" key="1">
    <source>
        <dbReference type="ARBA" id="ARBA00001971"/>
    </source>
</evidence>
<accession>A0A5N6U3L0</accession>
<dbReference type="PRINTS" id="PR00385">
    <property type="entry name" value="P450"/>
</dbReference>
<feature type="binding site" description="axial binding residue" evidence="15">
    <location>
        <position position="448"/>
    </location>
    <ligand>
        <name>heme</name>
        <dbReference type="ChEBI" id="CHEBI:30413"/>
    </ligand>
    <ligandPart>
        <name>Fe</name>
        <dbReference type="ChEBI" id="CHEBI:18248"/>
    </ligandPart>
</feature>
<dbReference type="Gene3D" id="1.10.630.10">
    <property type="entry name" value="Cytochrome P450"/>
    <property type="match status" value="1"/>
</dbReference>
<dbReference type="PANTHER" id="PTHR24305">
    <property type="entry name" value="CYTOCHROME P450"/>
    <property type="match status" value="1"/>
</dbReference>
<dbReference type="OrthoDB" id="3945418at2759"/>
<keyword evidence="8 16" id="KW-1133">Transmembrane helix</keyword>
<feature type="transmembrane region" description="Helical" evidence="16">
    <location>
        <begin position="6"/>
        <end position="27"/>
    </location>
</feature>
<dbReference type="GO" id="GO:0016020">
    <property type="term" value="C:membrane"/>
    <property type="evidence" value="ECO:0007669"/>
    <property type="project" value="UniProtKB-SubCell"/>
</dbReference>
<reference evidence="17 18" key="1">
    <citation type="submission" date="2019-04" db="EMBL/GenBank/DDBJ databases">
        <title>Friends and foes A comparative genomics study of 23 Aspergillus species from section Flavi.</title>
        <authorList>
            <consortium name="DOE Joint Genome Institute"/>
            <person name="Kjaerbolling I."/>
            <person name="Vesth T."/>
            <person name="Frisvad J.C."/>
            <person name="Nybo J.L."/>
            <person name="Theobald S."/>
            <person name="Kildgaard S."/>
            <person name="Isbrandt T."/>
            <person name="Kuo A."/>
            <person name="Sato A."/>
            <person name="Lyhne E.K."/>
            <person name="Kogle M.E."/>
            <person name="Wiebenga A."/>
            <person name="Kun R.S."/>
            <person name="Lubbers R.J."/>
            <person name="Makela M.R."/>
            <person name="Barry K."/>
            <person name="Chovatia M."/>
            <person name="Clum A."/>
            <person name="Daum C."/>
            <person name="Haridas S."/>
            <person name="He G."/>
            <person name="LaButti K."/>
            <person name="Lipzen A."/>
            <person name="Mondo S."/>
            <person name="Riley R."/>
            <person name="Salamov A."/>
            <person name="Simmons B.A."/>
            <person name="Magnuson J.K."/>
            <person name="Henrissat B."/>
            <person name="Mortensen U.H."/>
            <person name="Larsen T.O."/>
            <person name="Devries R.P."/>
            <person name="Grigoriev I.V."/>
            <person name="Machida M."/>
            <person name="Baker S.E."/>
            <person name="Andersen M.R."/>
        </authorList>
    </citation>
    <scope>NUCLEOTIDE SEQUENCE [LARGE SCALE GENOMIC DNA]</scope>
    <source>
        <strain evidence="17 18">IBT 18842</strain>
    </source>
</reference>
<dbReference type="AlphaFoldDB" id="A0A5N6U3L0"/>
<evidence type="ECO:0000256" key="16">
    <source>
        <dbReference type="SAM" id="Phobius"/>
    </source>
</evidence>
<sequence>MDSFGFYLAVITLLTYLVVRSIYRLFFHPLHKIPGPKLAAVTHLYEFYYDVVRGGRYMFKIEKMHEDYGPIVRINPREIHSIAPDFYDEIYASSTRKRDKDPPSAQFSGLLTSLLATVDHDLHKFRRGILKGFFSKRSILNLSHFVDEKVQKLGRRLEKYHNNQTVVRLDDAFAALTSDVITHYCYGKSWDFLDDENFRNDIRASVRDIQARVHLQRFFPIIYHVLRMLPLWIFQLVSPGISAIFENQKAIFEQSRRSLHGKKYDIGHDDPEGKHSTIYDQMMDPSVPAQERSLQRLQDEGTVLLAAGTETTTRALAMAMFYLTRDHETRTRLRDELKGIMPTSSSTTTWSELEQLPYMTGVVNEALRLGGVTTFRFARIAPTETLYYNEHVIPPGTPMSSSSYLIHHNATIFPEPERFSPERWISADQHGEHLTKYLTSFTHGSRMCLGMHLAYVEIYLTLAYLVRRLDFELVNTTTEDMKVTRDIALPQTERGPPTVYARVVGVQD</sequence>
<evidence type="ECO:0000313" key="17">
    <source>
        <dbReference type="EMBL" id="KAE8153110.1"/>
    </source>
</evidence>
<organism evidence="17 18">
    <name type="scientific">Aspergillus avenaceus</name>
    <dbReference type="NCBI Taxonomy" id="36643"/>
    <lineage>
        <taxon>Eukaryota</taxon>
        <taxon>Fungi</taxon>
        <taxon>Dikarya</taxon>
        <taxon>Ascomycota</taxon>
        <taxon>Pezizomycotina</taxon>
        <taxon>Eurotiomycetes</taxon>
        <taxon>Eurotiomycetidae</taxon>
        <taxon>Eurotiales</taxon>
        <taxon>Aspergillaceae</taxon>
        <taxon>Aspergillus</taxon>
        <taxon>Aspergillus subgen. Circumdati</taxon>
    </lineage>
</organism>
<evidence type="ECO:0000256" key="7">
    <source>
        <dbReference type="ARBA" id="ARBA00022723"/>
    </source>
</evidence>
<dbReference type="FunFam" id="1.10.630.10:FF:000069">
    <property type="entry name" value="Cytochrome P450, putative (Eurofung)"/>
    <property type="match status" value="1"/>
</dbReference>
<evidence type="ECO:0000256" key="12">
    <source>
        <dbReference type="ARBA" id="ARBA00023136"/>
    </source>
</evidence>
<proteinExistence type="inferred from homology"/>
<name>A0A5N6U3L0_ASPAV</name>
<dbReference type="InterPro" id="IPR002401">
    <property type="entry name" value="Cyt_P450_E_grp-I"/>
</dbReference>